<reference evidence="2" key="1">
    <citation type="submission" date="2022-06" db="EMBL/GenBank/DDBJ databases">
        <title>Complete genome sequence of Streptomyces nigrescens HEK616.</title>
        <authorList>
            <person name="Asamizu S."/>
            <person name="Onaka H."/>
        </authorList>
    </citation>
    <scope>NUCLEOTIDE SEQUENCE</scope>
    <source>
        <strain evidence="2">HEK616</strain>
        <plasmid evidence="2">SNP1</plasmid>
    </source>
</reference>
<accession>A0ABM8A6A1</accession>
<dbReference type="Gene3D" id="3.40.50.1820">
    <property type="entry name" value="alpha/beta hydrolase"/>
    <property type="match status" value="1"/>
</dbReference>
<sequence>MTGQWERLGEDGGIEAYVHRPTGEVRGAVVVCSELYGVNAYVRDTCAELASAGYVALAPDYYWRNARRTALGYSAEEREEGLVLMRALDRDELVADASAALTAARAAAGERGVAFLGLSMGGHIALRAATELSFELAAVFYPGWLLNSGFPLVGPVPPLETSERIAAGGAFLLGFRGELDHIIPAEEWEQAEQRLTAAKVPHELVTYPGARHGFACADRPEDYEPKAGADAWRKVYAALESHLQ</sequence>
<keyword evidence="3" id="KW-1185">Reference proteome</keyword>
<proteinExistence type="predicted"/>
<geneLocation type="plasmid" evidence="2 3">
    <name>SNP1</name>
</geneLocation>
<keyword evidence="2" id="KW-0614">Plasmid</keyword>
<name>A0ABM8A6A1_STRNI</name>
<evidence type="ECO:0000313" key="2">
    <source>
        <dbReference type="EMBL" id="BDM74249.1"/>
    </source>
</evidence>
<evidence type="ECO:0000259" key="1">
    <source>
        <dbReference type="Pfam" id="PF01738"/>
    </source>
</evidence>
<dbReference type="SUPFAM" id="SSF53474">
    <property type="entry name" value="alpha/beta-Hydrolases"/>
    <property type="match status" value="1"/>
</dbReference>
<dbReference type="PANTHER" id="PTHR46623:SF6">
    <property type="entry name" value="ALPHA_BETA-HYDROLASES SUPERFAMILY PROTEIN"/>
    <property type="match status" value="1"/>
</dbReference>
<dbReference type="RefSeq" id="WP_261957803.1">
    <property type="nucleotide sequence ID" value="NZ_AP026074.1"/>
</dbReference>
<dbReference type="EMBL" id="AP026074">
    <property type="protein sequence ID" value="BDM74249.1"/>
    <property type="molecule type" value="Genomic_DNA"/>
</dbReference>
<gene>
    <name evidence="2" type="ORF">HEK616_77360</name>
</gene>
<organism evidence="2 3">
    <name type="scientific">Streptomyces nigrescens</name>
    <dbReference type="NCBI Taxonomy" id="1920"/>
    <lineage>
        <taxon>Bacteria</taxon>
        <taxon>Bacillati</taxon>
        <taxon>Actinomycetota</taxon>
        <taxon>Actinomycetes</taxon>
        <taxon>Kitasatosporales</taxon>
        <taxon>Streptomycetaceae</taxon>
        <taxon>Streptomyces</taxon>
    </lineage>
</organism>
<dbReference type="InterPro" id="IPR029058">
    <property type="entry name" value="AB_hydrolase_fold"/>
</dbReference>
<evidence type="ECO:0000313" key="3">
    <source>
        <dbReference type="Proteomes" id="UP001059597"/>
    </source>
</evidence>
<dbReference type="Pfam" id="PF01738">
    <property type="entry name" value="DLH"/>
    <property type="match status" value="1"/>
</dbReference>
<dbReference type="Proteomes" id="UP001059597">
    <property type="component" value="Plasmid SNP1"/>
</dbReference>
<dbReference type="InterPro" id="IPR002925">
    <property type="entry name" value="Dienelactn_hydro"/>
</dbReference>
<dbReference type="InterPro" id="IPR051049">
    <property type="entry name" value="Dienelactone_hydrolase-like"/>
</dbReference>
<dbReference type="PANTHER" id="PTHR46623">
    <property type="entry name" value="CARBOXYMETHYLENEBUTENOLIDASE-RELATED"/>
    <property type="match status" value="1"/>
</dbReference>
<feature type="domain" description="Dienelactone hydrolase" evidence="1">
    <location>
        <begin position="14"/>
        <end position="241"/>
    </location>
</feature>
<protein>
    <submittedName>
        <fullName evidence="2">Carboxymethylenebutenolidase</fullName>
    </submittedName>
</protein>